<proteinExistence type="evidence at transcript level"/>
<accession>T1E918</accession>
<name>T1E918_ANOAQ</name>
<feature type="chain" id="PRO_5004575323" evidence="1">
    <location>
        <begin position="18"/>
        <end position="202"/>
    </location>
</feature>
<evidence type="ECO:0000256" key="1">
    <source>
        <dbReference type="SAM" id="SignalP"/>
    </source>
</evidence>
<feature type="signal peptide" evidence="1">
    <location>
        <begin position="1"/>
        <end position="17"/>
    </location>
</feature>
<evidence type="ECO:0000313" key="2">
    <source>
        <dbReference type="EMBL" id="JAA99868.1"/>
    </source>
</evidence>
<protein>
    <submittedName>
        <fullName evidence="2">Putative secreted protein</fullName>
    </submittedName>
</protein>
<feature type="non-terminal residue" evidence="2">
    <location>
        <position position="202"/>
    </location>
</feature>
<keyword evidence="1" id="KW-0732">Signal</keyword>
<feature type="non-terminal residue" evidence="2">
    <location>
        <position position="1"/>
    </location>
</feature>
<reference evidence="2" key="1">
    <citation type="submission" date="2013-07" db="EMBL/GenBank/DDBJ databases">
        <title>Transcriptome sequencing and developmental regulation of gene expression in Anopheles aquasalis.</title>
        <authorList>
            <consortium name="Brazilian Malaria Network (MCT/CNPq/MS/SCTIE/DECIT/PRONEX 555648/2009-5) and Research Network on Bioactive Molecules from Arthropod Vectors (NAP-MOBIARVE"/>
            <consortium name="University of Sao Paulo)"/>
            <person name="Marinotti O."/>
            <person name="Ribeiro J.M.C."/>
            <person name="Costa-da-Silva A.L."/>
            <person name="Silva M.C.P."/>
            <person name="Lopes A.R."/>
            <person name="Barros M.S."/>
            <person name="Sa-Nunes A."/>
            <person name="Konjin B.B."/>
            <person name="Carvalho E."/>
            <person name="Suesdek L."/>
            <person name="Silva-Neto M.A.C."/>
            <person name="Capurro M.L."/>
        </authorList>
    </citation>
    <scope>NUCLEOTIDE SEQUENCE</scope>
    <source>
        <tissue evidence="2">Whole body</tissue>
    </source>
</reference>
<dbReference type="AlphaFoldDB" id="T1E918"/>
<dbReference type="EMBL" id="GAMD01001722">
    <property type="protein sequence ID" value="JAA99868.1"/>
    <property type="molecule type" value="mRNA"/>
</dbReference>
<organism evidence="2">
    <name type="scientific">Anopheles aquasalis</name>
    <name type="common">Malaria mosquito</name>
    <dbReference type="NCBI Taxonomy" id="42839"/>
    <lineage>
        <taxon>Eukaryota</taxon>
        <taxon>Metazoa</taxon>
        <taxon>Ecdysozoa</taxon>
        <taxon>Arthropoda</taxon>
        <taxon>Hexapoda</taxon>
        <taxon>Insecta</taxon>
        <taxon>Pterygota</taxon>
        <taxon>Neoptera</taxon>
        <taxon>Endopterygota</taxon>
        <taxon>Diptera</taxon>
        <taxon>Nematocera</taxon>
        <taxon>Culicoidea</taxon>
        <taxon>Culicidae</taxon>
        <taxon>Anophelinae</taxon>
        <taxon>Anopheles</taxon>
    </lineage>
</organism>
<sequence length="202" mass="21253">FICSLSCFCLCRSCCSSCSSSCSCFSCTSCSFSCFCFCRSCCSSCSCSCFSCTSCSFSCSSFCCSCSSCSFFANTILVIHSINVPHAFSTPLLTDASSSTATLIKLAIRLHLPSASIKSCLALLISSKAGSSWSIFSTGFSLGCSSSYPSLPPLIALSSSLTSAAAITGTAVTQPVFCFFLSCRTSLICTSFCWLNWKRSCD</sequence>